<reference evidence="2" key="1">
    <citation type="journal article" date="2021" name="Proc. Natl. Acad. Sci. U.S.A.">
        <title>A Catalog of Tens of Thousands of Viruses from Human Metagenomes Reveals Hidden Associations with Chronic Diseases.</title>
        <authorList>
            <person name="Tisza M.J."/>
            <person name="Buck C.B."/>
        </authorList>
    </citation>
    <scope>NUCLEOTIDE SEQUENCE</scope>
    <source>
        <strain evidence="2">CtBM815</strain>
    </source>
</reference>
<evidence type="ECO:0000256" key="1">
    <source>
        <dbReference type="SAM" id="Phobius"/>
    </source>
</evidence>
<keyword evidence="1" id="KW-1133">Transmembrane helix</keyword>
<proteinExistence type="predicted"/>
<accession>A0A8S5RK43</accession>
<dbReference type="EMBL" id="BK059109">
    <property type="protein sequence ID" value="DAE31555.1"/>
    <property type="molecule type" value="Genomic_DNA"/>
</dbReference>
<protein>
    <submittedName>
        <fullName evidence="2">Uncharacterized protein</fullName>
    </submittedName>
</protein>
<keyword evidence="1" id="KW-0812">Transmembrane</keyword>
<name>A0A8S5RK43_9VIRU</name>
<evidence type="ECO:0000313" key="2">
    <source>
        <dbReference type="EMBL" id="DAE31555.1"/>
    </source>
</evidence>
<feature type="transmembrane region" description="Helical" evidence="1">
    <location>
        <begin position="17"/>
        <end position="39"/>
    </location>
</feature>
<organism evidence="2">
    <name type="scientific">virus sp. ctBM815</name>
    <dbReference type="NCBI Taxonomy" id="2825806"/>
    <lineage>
        <taxon>Viruses</taxon>
    </lineage>
</organism>
<sequence>MLTSSTVFYFVSLIYKVFYSFLFVAISILIHINLITIIVE</sequence>
<keyword evidence="1" id="KW-0472">Membrane</keyword>